<protein>
    <submittedName>
        <fullName evidence="4">Histidine kinase</fullName>
    </submittedName>
</protein>
<accession>A0ABS1DVV1</accession>
<dbReference type="EMBL" id="NRRU01000057">
    <property type="protein sequence ID" value="MBK1714159.1"/>
    <property type="molecule type" value="Genomic_DNA"/>
</dbReference>
<evidence type="ECO:0000313" key="4">
    <source>
        <dbReference type="EMBL" id="MBK1714159.1"/>
    </source>
</evidence>
<dbReference type="InterPro" id="IPR011006">
    <property type="entry name" value="CheY-like_superfamily"/>
</dbReference>
<evidence type="ECO:0000313" key="5">
    <source>
        <dbReference type="Proteomes" id="UP001041814"/>
    </source>
</evidence>
<dbReference type="PROSITE" id="PS50110">
    <property type="entry name" value="RESPONSE_REGULATORY"/>
    <property type="match status" value="1"/>
</dbReference>
<dbReference type="CDD" id="cd17546">
    <property type="entry name" value="REC_hyHK_CKI1_RcsC-like"/>
    <property type="match status" value="1"/>
</dbReference>
<feature type="domain" description="Response regulatory" evidence="3">
    <location>
        <begin position="17"/>
        <end position="136"/>
    </location>
</feature>
<dbReference type="PANTHER" id="PTHR45339:SF3">
    <property type="entry name" value="HISTIDINE KINASE"/>
    <property type="match status" value="1"/>
</dbReference>
<dbReference type="SUPFAM" id="SSF52172">
    <property type="entry name" value="CheY-like"/>
    <property type="match status" value="1"/>
</dbReference>
<sequence>APLPAGSAPAAAPYAGAVLLAEDNELNVYIVRAMLAGHVGRLDVAADGREALERLAAGHYDLVFMDVQMPGMDGLAATRELRRLEAEAGAPRTPVVALTANAYDEDVRDSQAAGCDAHLAKPVSRAALLDTLQRYTSKA</sequence>
<dbReference type="Gene3D" id="3.40.50.2300">
    <property type="match status" value="1"/>
</dbReference>
<dbReference type="Proteomes" id="UP001041814">
    <property type="component" value="Unassembled WGS sequence"/>
</dbReference>
<comment type="caution">
    <text evidence="4">The sequence shown here is derived from an EMBL/GenBank/DDBJ whole genome shotgun (WGS) entry which is preliminary data.</text>
</comment>
<evidence type="ECO:0000256" key="2">
    <source>
        <dbReference type="PROSITE-ProRule" id="PRU00169"/>
    </source>
</evidence>
<feature type="modified residue" description="4-aspartylphosphate" evidence="2">
    <location>
        <position position="66"/>
    </location>
</feature>
<feature type="non-terminal residue" evidence="4">
    <location>
        <position position="1"/>
    </location>
</feature>
<evidence type="ECO:0000256" key="1">
    <source>
        <dbReference type="ARBA" id="ARBA00022553"/>
    </source>
</evidence>
<dbReference type="GO" id="GO:0016301">
    <property type="term" value="F:kinase activity"/>
    <property type="evidence" value="ECO:0007669"/>
    <property type="project" value="UniProtKB-KW"/>
</dbReference>
<reference evidence="4" key="2">
    <citation type="journal article" date="2020" name="Microorganisms">
        <title>Osmotic Adaptation and Compatible Solute Biosynthesis of Phototrophic Bacteria as Revealed from Genome Analyses.</title>
        <authorList>
            <person name="Imhoff J.F."/>
            <person name="Rahn T."/>
            <person name="Kunzel S."/>
            <person name="Keller A."/>
            <person name="Neulinger S.C."/>
        </authorList>
    </citation>
    <scope>NUCLEOTIDE SEQUENCE</scope>
    <source>
        <strain evidence="4">IM 151</strain>
    </source>
</reference>
<dbReference type="SMART" id="SM00448">
    <property type="entry name" value="REC"/>
    <property type="match status" value="1"/>
</dbReference>
<keyword evidence="4" id="KW-0418">Kinase</keyword>
<gene>
    <name evidence="4" type="ORF">CKO43_15400</name>
</gene>
<organism evidence="4 5">
    <name type="scientific">Rubrivivax gelatinosus</name>
    <name type="common">Rhodocyclus gelatinosus</name>
    <name type="synonym">Rhodopseudomonas gelatinosa</name>
    <dbReference type="NCBI Taxonomy" id="28068"/>
    <lineage>
        <taxon>Bacteria</taxon>
        <taxon>Pseudomonadati</taxon>
        <taxon>Pseudomonadota</taxon>
        <taxon>Betaproteobacteria</taxon>
        <taxon>Burkholderiales</taxon>
        <taxon>Sphaerotilaceae</taxon>
        <taxon>Rubrivivax</taxon>
    </lineage>
</organism>
<reference evidence="4" key="1">
    <citation type="submission" date="2017-08" db="EMBL/GenBank/DDBJ databases">
        <authorList>
            <person name="Imhoff J.F."/>
            <person name="Rahn T."/>
            <person name="Kuenzel S."/>
            <person name="Neulinger S.C."/>
        </authorList>
    </citation>
    <scope>NUCLEOTIDE SEQUENCE</scope>
    <source>
        <strain evidence="4">IM 151</strain>
    </source>
</reference>
<proteinExistence type="predicted"/>
<dbReference type="PANTHER" id="PTHR45339">
    <property type="entry name" value="HYBRID SIGNAL TRANSDUCTION HISTIDINE KINASE J"/>
    <property type="match status" value="1"/>
</dbReference>
<dbReference type="InterPro" id="IPR001789">
    <property type="entry name" value="Sig_transdc_resp-reg_receiver"/>
</dbReference>
<keyword evidence="1 2" id="KW-0597">Phosphoprotein</keyword>
<keyword evidence="5" id="KW-1185">Reference proteome</keyword>
<dbReference type="RefSeq" id="WP_200379176.1">
    <property type="nucleotide sequence ID" value="NZ_NRRU01000057.1"/>
</dbReference>
<name>A0ABS1DVV1_RUBGE</name>
<dbReference type="Pfam" id="PF00072">
    <property type="entry name" value="Response_reg"/>
    <property type="match status" value="1"/>
</dbReference>
<evidence type="ECO:0000259" key="3">
    <source>
        <dbReference type="PROSITE" id="PS50110"/>
    </source>
</evidence>
<keyword evidence="4" id="KW-0808">Transferase</keyword>